<accession>A0A3P3YE05</accession>
<sequence>MQNGPAGVVRHARGGAVRFADVDCRRSSMPSGPPSLFNAQRAAVAPFISMATLFARVRAFVADDDQRTLYADALRRGLRDAVVRPYEETLQASYHELQGLNDLSPLTTLRAAQALWQLAAHVVVV</sequence>
<proteinExistence type="predicted"/>
<name>A0A3P3YE05_PLABS</name>
<protein>
    <submittedName>
        <fullName evidence="1">Uncharacterized protein</fullName>
    </submittedName>
</protein>
<dbReference type="Proteomes" id="UP000290189">
    <property type="component" value="Unassembled WGS sequence"/>
</dbReference>
<geneLocation type="mitochondrion" evidence="1"/>
<evidence type="ECO:0000313" key="1">
    <source>
        <dbReference type="EMBL" id="SPQ98170.1"/>
    </source>
</evidence>
<keyword evidence="1" id="KW-0496">Mitochondrion</keyword>
<organism evidence="1 2">
    <name type="scientific">Plasmodiophora brassicae</name>
    <name type="common">Clubroot disease agent</name>
    <dbReference type="NCBI Taxonomy" id="37360"/>
    <lineage>
        <taxon>Eukaryota</taxon>
        <taxon>Sar</taxon>
        <taxon>Rhizaria</taxon>
        <taxon>Endomyxa</taxon>
        <taxon>Phytomyxea</taxon>
        <taxon>Plasmodiophorida</taxon>
        <taxon>Plasmodiophoridae</taxon>
        <taxon>Plasmodiophora</taxon>
    </lineage>
</organism>
<gene>
    <name evidence="1" type="ORF">PLBR_LOCUS5385</name>
</gene>
<reference evidence="1 2" key="1">
    <citation type="submission" date="2018-03" db="EMBL/GenBank/DDBJ databases">
        <authorList>
            <person name="Fogelqvist J."/>
        </authorList>
    </citation>
    <scope>NUCLEOTIDE SEQUENCE [LARGE SCALE GENOMIC DNA]</scope>
</reference>
<evidence type="ECO:0000313" key="2">
    <source>
        <dbReference type="Proteomes" id="UP000290189"/>
    </source>
</evidence>
<dbReference type="EMBL" id="OVEO01000009">
    <property type="protein sequence ID" value="SPQ98170.1"/>
    <property type="molecule type" value="Genomic_DNA"/>
</dbReference>
<dbReference type="AlphaFoldDB" id="A0A3P3YE05"/>